<organism evidence="1 2">
    <name type="scientific">Peptostreptococcus equinus</name>
    <dbReference type="NCBI Taxonomy" id="3003601"/>
    <lineage>
        <taxon>Bacteria</taxon>
        <taxon>Bacillati</taxon>
        <taxon>Bacillota</taxon>
        <taxon>Clostridia</taxon>
        <taxon>Peptostreptococcales</taxon>
        <taxon>Peptostreptococcaceae</taxon>
        <taxon>Peptostreptococcus</taxon>
    </lineage>
</organism>
<dbReference type="InterPro" id="IPR014986">
    <property type="entry name" value="XkdN-like"/>
</dbReference>
<dbReference type="RefSeq" id="WP_269312130.1">
    <property type="nucleotide sequence ID" value="NZ_CP114052.1"/>
</dbReference>
<evidence type="ECO:0000313" key="2">
    <source>
        <dbReference type="Proteomes" id="UP001164187"/>
    </source>
</evidence>
<proteinExistence type="predicted"/>
<protein>
    <submittedName>
        <fullName evidence="1">Phage portal protein</fullName>
    </submittedName>
</protein>
<reference evidence="1" key="1">
    <citation type="submission" date="2022-12" db="EMBL/GenBank/DDBJ databases">
        <title>Peptostreptococcus.</title>
        <authorList>
            <person name="Lee S.H."/>
        </authorList>
    </citation>
    <scope>NUCLEOTIDE SEQUENCE</scope>
    <source>
        <strain evidence="1">CBA3647</strain>
    </source>
</reference>
<accession>A0ABY7JUR6</accession>
<dbReference type="InterPro" id="IPR038559">
    <property type="entry name" value="XkdN-like_sf"/>
</dbReference>
<dbReference type="EMBL" id="CP114052">
    <property type="protein sequence ID" value="WAW15457.1"/>
    <property type="molecule type" value="Genomic_DNA"/>
</dbReference>
<evidence type="ECO:0000313" key="1">
    <source>
        <dbReference type="EMBL" id="WAW15457.1"/>
    </source>
</evidence>
<dbReference type="Proteomes" id="UP001164187">
    <property type="component" value="Chromosome"/>
</dbReference>
<keyword evidence="2" id="KW-1185">Reference proteome</keyword>
<dbReference type="Gene3D" id="3.30.2220.30">
    <property type="match status" value="1"/>
</dbReference>
<gene>
    <name evidence="1" type="ORF">O0R46_03155</name>
</gene>
<name>A0ABY7JUR6_9FIRM</name>
<sequence>MSKFQAFMKKDIDSLTKEVVISERFINEETGEFIPFKIKPIPTSLEKLIRKGCTNITQNGQDFDSVAYENQIAVNCIVEPDLHDKELQDFYGVLTPEDLLNEMLLVGENQQLQVELSKINGFKTPKGLADEAKN</sequence>
<dbReference type="Pfam" id="PF08890">
    <property type="entry name" value="Phage_TAC_5"/>
    <property type="match status" value="1"/>
</dbReference>